<proteinExistence type="predicted"/>
<dbReference type="Proteomes" id="UP000316093">
    <property type="component" value="Chromosome"/>
</dbReference>
<name>A0A4Y5Z3P2_9GAMM</name>
<reference evidence="1 2" key="1">
    <citation type="submission" date="2019-06" db="EMBL/GenBank/DDBJ databases">
        <title>A complete genome sequence for Luteibacter pinisoli MAH-14.</title>
        <authorList>
            <person name="Baltrus D.A."/>
        </authorList>
    </citation>
    <scope>NUCLEOTIDE SEQUENCE [LARGE SCALE GENOMIC DNA]</scope>
    <source>
        <strain evidence="1 2">MAH-14</strain>
    </source>
</reference>
<keyword evidence="2" id="KW-1185">Reference proteome</keyword>
<dbReference type="KEGG" id="lpy:FIV34_12155"/>
<organism evidence="1 2">
    <name type="scientific">Luteibacter pinisoli</name>
    <dbReference type="NCBI Taxonomy" id="2589080"/>
    <lineage>
        <taxon>Bacteria</taxon>
        <taxon>Pseudomonadati</taxon>
        <taxon>Pseudomonadota</taxon>
        <taxon>Gammaproteobacteria</taxon>
        <taxon>Lysobacterales</taxon>
        <taxon>Rhodanobacteraceae</taxon>
        <taxon>Luteibacter</taxon>
    </lineage>
</organism>
<dbReference type="PROSITE" id="PS51257">
    <property type="entry name" value="PROKAR_LIPOPROTEIN"/>
    <property type="match status" value="1"/>
</dbReference>
<sequence length="384" mass="40344">MANRTVFLRVAACGAAVVLTGCARMPKETLVYRQPGASPAIVVTQTLGCSPGDDAIIEKAEVKAVAAYGASDITTSVDLHLFIHRAGKQSVEFTLRDNGTLSGINATGEGQGVAIAKSVVSLASVLGRGTNFAYERGKTATPCATLRAFAKAKAGTPAIVTVTYSVPVKLERKPTAAGRADQGFVVSPTDDVPKDDTNWHNQGDPFLVPVDAAGVTAKLALQPLLGTFEVKAEAPHVENIALANPEEAKCNAAEPGQSGFVRLPLRRTADVTLTVVHERNDSKARTFTENITVPVDGCYGVQVPIARAFGTNEFQLGLAENGRITHIKYAAGGGLSDVASVLGSVTDLKSTDATRAKAAQDKADVLFEEHRLMTCTLDITQCTR</sequence>
<evidence type="ECO:0000313" key="1">
    <source>
        <dbReference type="EMBL" id="QDE39911.1"/>
    </source>
</evidence>
<dbReference type="EMBL" id="CP041046">
    <property type="protein sequence ID" value="QDE39911.1"/>
    <property type="molecule type" value="Genomic_DNA"/>
</dbReference>
<dbReference type="AlphaFoldDB" id="A0A4Y5Z3P2"/>
<protein>
    <recommendedName>
        <fullName evidence="3">Lipoprotein</fullName>
    </recommendedName>
</protein>
<dbReference type="RefSeq" id="WP_139983107.1">
    <property type="nucleotide sequence ID" value="NZ_CP041046.1"/>
</dbReference>
<gene>
    <name evidence="1" type="ORF">FIV34_12155</name>
</gene>
<accession>A0A4Y5Z3P2</accession>
<evidence type="ECO:0008006" key="3">
    <source>
        <dbReference type="Google" id="ProtNLM"/>
    </source>
</evidence>
<evidence type="ECO:0000313" key="2">
    <source>
        <dbReference type="Proteomes" id="UP000316093"/>
    </source>
</evidence>